<reference evidence="1" key="1">
    <citation type="submission" date="2018-05" db="EMBL/GenBank/DDBJ databases">
        <authorList>
            <person name="Lanie J.A."/>
            <person name="Ng W.-L."/>
            <person name="Kazmierczak K.M."/>
            <person name="Andrzejewski T.M."/>
            <person name="Davidsen T.M."/>
            <person name="Wayne K.J."/>
            <person name="Tettelin H."/>
            <person name="Glass J.I."/>
            <person name="Rusch D."/>
            <person name="Podicherti R."/>
            <person name="Tsui H.-C.T."/>
            <person name="Winkler M.E."/>
        </authorList>
    </citation>
    <scope>NUCLEOTIDE SEQUENCE</scope>
</reference>
<dbReference type="GO" id="GO:0020037">
    <property type="term" value="F:heme binding"/>
    <property type="evidence" value="ECO:0007669"/>
    <property type="project" value="InterPro"/>
</dbReference>
<dbReference type="GO" id="GO:0004497">
    <property type="term" value="F:monooxygenase activity"/>
    <property type="evidence" value="ECO:0007669"/>
    <property type="project" value="InterPro"/>
</dbReference>
<dbReference type="InterPro" id="IPR036396">
    <property type="entry name" value="Cyt_P450_sf"/>
</dbReference>
<sequence length="142" mass="16423">MHASEYQIRIIKASRRFDIRFSAPYSVGDIMVGNVSLRSAYSNFTFHRGEFVMAVDIGPIENFNVSDPELYRADTWQPYFERMRNEAPVHYCADSVHGPYWSISTYDLIKQVELDFKTFSNQAKLGGIQLQDIAQNLNRPSF</sequence>
<dbReference type="GO" id="GO:0005506">
    <property type="term" value="F:iron ion binding"/>
    <property type="evidence" value="ECO:0007669"/>
    <property type="project" value="InterPro"/>
</dbReference>
<evidence type="ECO:0000313" key="1">
    <source>
        <dbReference type="EMBL" id="SVC12604.1"/>
    </source>
</evidence>
<dbReference type="Gene3D" id="1.10.630.10">
    <property type="entry name" value="Cytochrome P450"/>
    <property type="match status" value="1"/>
</dbReference>
<protein>
    <submittedName>
        <fullName evidence="1">Uncharacterized protein</fullName>
    </submittedName>
</protein>
<dbReference type="GO" id="GO:0016705">
    <property type="term" value="F:oxidoreductase activity, acting on paired donors, with incorporation or reduction of molecular oxygen"/>
    <property type="evidence" value="ECO:0007669"/>
    <property type="project" value="InterPro"/>
</dbReference>
<gene>
    <name evidence="1" type="ORF">METZ01_LOCUS265458</name>
</gene>
<dbReference type="EMBL" id="UINC01074925">
    <property type="protein sequence ID" value="SVC12604.1"/>
    <property type="molecule type" value="Genomic_DNA"/>
</dbReference>
<accession>A0A382JJN5</accession>
<organism evidence="1">
    <name type="scientific">marine metagenome</name>
    <dbReference type="NCBI Taxonomy" id="408172"/>
    <lineage>
        <taxon>unclassified sequences</taxon>
        <taxon>metagenomes</taxon>
        <taxon>ecological metagenomes</taxon>
    </lineage>
</organism>
<name>A0A382JJN5_9ZZZZ</name>
<dbReference type="SUPFAM" id="SSF48264">
    <property type="entry name" value="Cytochrome P450"/>
    <property type="match status" value="1"/>
</dbReference>
<dbReference type="AlphaFoldDB" id="A0A382JJN5"/>
<feature type="non-terminal residue" evidence="1">
    <location>
        <position position="142"/>
    </location>
</feature>
<proteinExistence type="predicted"/>